<dbReference type="InterPro" id="IPR003607">
    <property type="entry name" value="HD/PDEase_dom"/>
</dbReference>
<dbReference type="Pfam" id="PF08447">
    <property type="entry name" value="PAS_3"/>
    <property type="match status" value="1"/>
</dbReference>
<dbReference type="SMART" id="SM00091">
    <property type="entry name" value="PAS"/>
    <property type="match status" value="3"/>
</dbReference>
<dbReference type="AlphaFoldDB" id="A0A931AS92"/>
<dbReference type="InterPro" id="IPR000700">
    <property type="entry name" value="PAS-assoc_C"/>
</dbReference>
<dbReference type="InterPro" id="IPR035965">
    <property type="entry name" value="PAS-like_dom_sf"/>
</dbReference>
<dbReference type="SUPFAM" id="SSF55785">
    <property type="entry name" value="PYP-like sensor domain (PAS domain)"/>
    <property type="match status" value="3"/>
</dbReference>
<comment type="caution">
    <text evidence="5">The sequence shown here is derived from an EMBL/GenBank/DDBJ whole genome shotgun (WGS) entry which is preliminary data.</text>
</comment>
<dbReference type="InterPro" id="IPR006675">
    <property type="entry name" value="HDIG_dom"/>
</dbReference>
<dbReference type="CDD" id="cd00077">
    <property type="entry name" value="HDc"/>
    <property type="match status" value="1"/>
</dbReference>
<dbReference type="NCBIfam" id="TIGR00229">
    <property type="entry name" value="sensory_box"/>
    <property type="match status" value="3"/>
</dbReference>
<dbReference type="SUPFAM" id="SSF55073">
    <property type="entry name" value="Nucleotide cyclase"/>
    <property type="match status" value="1"/>
</dbReference>
<dbReference type="Gene3D" id="1.10.3210.10">
    <property type="entry name" value="Hypothetical protein af1432"/>
    <property type="match status" value="1"/>
</dbReference>
<dbReference type="SMART" id="SM00086">
    <property type="entry name" value="PAC"/>
    <property type="match status" value="3"/>
</dbReference>
<dbReference type="SMART" id="SM00471">
    <property type="entry name" value="HDc"/>
    <property type="match status" value="1"/>
</dbReference>
<dbReference type="RefSeq" id="WP_270452576.1">
    <property type="nucleotide sequence ID" value="NZ_JADPIE010000001.1"/>
</dbReference>
<feature type="domain" description="PAS" evidence="1">
    <location>
        <begin position="134"/>
        <end position="205"/>
    </location>
</feature>
<evidence type="ECO:0000313" key="5">
    <source>
        <dbReference type="EMBL" id="MBF8435885.1"/>
    </source>
</evidence>
<feature type="domain" description="HD-GYP" evidence="4">
    <location>
        <begin position="533"/>
        <end position="716"/>
    </location>
</feature>
<evidence type="ECO:0000259" key="1">
    <source>
        <dbReference type="PROSITE" id="PS50112"/>
    </source>
</evidence>
<dbReference type="Pfam" id="PF13426">
    <property type="entry name" value="PAS_9"/>
    <property type="match status" value="2"/>
</dbReference>
<dbReference type="Gene3D" id="2.10.70.100">
    <property type="match status" value="1"/>
</dbReference>
<protein>
    <submittedName>
        <fullName evidence="5">PAS domain S-box protein</fullName>
    </submittedName>
</protein>
<dbReference type="NCBIfam" id="TIGR00277">
    <property type="entry name" value="HDIG"/>
    <property type="match status" value="1"/>
</dbReference>
<reference evidence="5" key="1">
    <citation type="submission" date="2020-11" db="EMBL/GenBank/DDBJ databases">
        <title>Halonatronomonas betainensis gen. nov., sp. nov. a novel haloalkaliphilic representative of the family Halanaerobiacae capable of betaine degradation.</title>
        <authorList>
            <person name="Boltyanskaya Y."/>
            <person name="Kevbrin V."/>
            <person name="Detkova E."/>
            <person name="Grouzdev D.S."/>
            <person name="Koziaeva V."/>
            <person name="Zhilina T."/>
        </authorList>
    </citation>
    <scope>NUCLEOTIDE SEQUENCE</scope>
    <source>
        <strain evidence="5">Z-7014</strain>
    </source>
</reference>
<dbReference type="PROSITE" id="PS51832">
    <property type="entry name" value="HD_GYP"/>
    <property type="match status" value="1"/>
</dbReference>
<dbReference type="PROSITE" id="PS50112">
    <property type="entry name" value="PAS"/>
    <property type="match status" value="2"/>
</dbReference>
<dbReference type="SUPFAM" id="SSF109604">
    <property type="entry name" value="HD-domain/PDEase-like"/>
    <property type="match status" value="1"/>
</dbReference>
<dbReference type="PANTHER" id="PTHR45228">
    <property type="entry name" value="CYCLIC DI-GMP PHOSPHODIESTERASE TM_0186-RELATED"/>
    <property type="match status" value="1"/>
</dbReference>
<proteinExistence type="predicted"/>
<dbReference type="InterPro" id="IPR052020">
    <property type="entry name" value="Cyclic_di-GMP/3'3'-cGAMP_PDE"/>
</dbReference>
<organism evidence="5 6">
    <name type="scientific">Halonatronomonas betaini</name>
    <dbReference type="NCBI Taxonomy" id="2778430"/>
    <lineage>
        <taxon>Bacteria</taxon>
        <taxon>Bacillati</taxon>
        <taxon>Bacillota</taxon>
        <taxon>Clostridia</taxon>
        <taxon>Halanaerobiales</taxon>
        <taxon>Halarsenatibacteraceae</taxon>
        <taxon>Halonatronomonas</taxon>
    </lineage>
</organism>
<dbReference type="SMART" id="SM00267">
    <property type="entry name" value="GGDEF"/>
    <property type="match status" value="1"/>
</dbReference>
<dbReference type="InterPro" id="IPR000014">
    <property type="entry name" value="PAS"/>
</dbReference>
<dbReference type="Proteomes" id="UP000621436">
    <property type="component" value="Unassembled WGS sequence"/>
</dbReference>
<keyword evidence="6" id="KW-1185">Reference proteome</keyword>
<feature type="domain" description="PAC" evidence="2">
    <location>
        <begin position="81"/>
        <end position="133"/>
    </location>
</feature>
<dbReference type="PROSITE" id="PS50887">
    <property type="entry name" value="GGDEF"/>
    <property type="match status" value="1"/>
</dbReference>
<evidence type="ECO:0000259" key="2">
    <source>
        <dbReference type="PROSITE" id="PS50113"/>
    </source>
</evidence>
<gene>
    <name evidence="5" type="ORF">I0Q91_02225</name>
</gene>
<dbReference type="InterPro" id="IPR000160">
    <property type="entry name" value="GGDEF_dom"/>
</dbReference>
<dbReference type="InterPro" id="IPR029787">
    <property type="entry name" value="Nucleotide_cyclase"/>
</dbReference>
<dbReference type="NCBIfam" id="TIGR00254">
    <property type="entry name" value="GGDEF"/>
    <property type="match status" value="1"/>
</dbReference>
<evidence type="ECO:0000313" key="6">
    <source>
        <dbReference type="Proteomes" id="UP000621436"/>
    </source>
</evidence>
<feature type="domain" description="PAC" evidence="2">
    <location>
        <begin position="330"/>
        <end position="383"/>
    </location>
</feature>
<feature type="domain" description="PAS" evidence="1">
    <location>
        <begin position="254"/>
        <end position="326"/>
    </location>
</feature>
<dbReference type="Pfam" id="PF00990">
    <property type="entry name" value="GGDEF"/>
    <property type="match status" value="1"/>
</dbReference>
<dbReference type="CDD" id="cd01949">
    <property type="entry name" value="GGDEF"/>
    <property type="match status" value="1"/>
</dbReference>
<dbReference type="Gene3D" id="3.30.450.20">
    <property type="entry name" value="PAS domain"/>
    <property type="match status" value="3"/>
</dbReference>
<dbReference type="CDD" id="cd00130">
    <property type="entry name" value="PAS"/>
    <property type="match status" value="2"/>
</dbReference>
<dbReference type="InterPro" id="IPR043128">
    <property type="entry name" value="Rev_trsase/Diguanyl_cyclase"/>
</dbReference>
<dbReference type="InterPro" id="IPR013655">
    <property type="entry name" value="PAS_fold_3"/>
</dbReference>
<accession>A0A931AS92</accession>
<name>A0A931AS92_9FIRM</name>
<dbReference type="PROSITE" id="PS50113">
    <property type="entry name" value="PAC"/>
    <property type="match status" value="2"/>
</dbReference>
<dbReference type="InterPro" id="IPR001610">
    <property type="entry name" value="PAC"/>
</dbReference>
<sequence>MAEDLREIIKKQELLLETIDTQIWYLIDEETYGKVNKAHADFLGLNKSDIEHKKLRELLLEEEAEICRQGNKEVFNKKKKIETEEWAKNSEGQKKLLSITKNPKLNEQEEVEYVVCSAKDITDIKKKEEKLRDNKNLLSSILEVQNQLVAVLNLKGEIIKFNKACEKLTGYSFEEVRNKKIWEVLIKKNEIEEIKKVFRNLKAKNFPNKHENYWKTKTGELRLISWSNNVILDQNNEVKYIVATGDDITEKLWKERILKKSQQIANVGNWVLNLNKNILFWSDEIYRIFGLNPQEFEATYEAFLDTIHPDDRKKVNNAYTTSIENNEDTYEIEHRIIKHDNGQIRYVKEKCEHIKNDEGEIIRSLGIVQDITELKEKEKEIKYLLYKDQLTDLYNRRFIEEEMKRLDTERQLPISIFMVDINGLKLINDSLGHRKGDELLVKTADILKEAFRDEDIIARYGGDEFVILLPQTDRKTAQKVVGRIKRKCQKCSGDNLVVSLGVGLATKTSVKEDIFDILKEADDKMYQNKLLTSESKKNDIVSGLLNALGAKSDETKEHTMRMTRLANRLGESIGASEEQKDKLTLLATLHDIGKISISEEILTKPGKPTEEEWNIIKKHAENGCKIASSSSEFAIVAKDILYHHERWDGNGYPRGLKGEEIPFLARIISIIDAYDVMTNERPYSPVISKEEALQEIKDCAGSQFDPDLAEKFVELF</sequence>
<dbReference type="Pfam" id="PF13487">
    <property type="entry name" value="HD_5"/>
    <property type="match status" value="1"/>
</dbReference>
<dbReference type="Gene3D" id="3.30.70.270">
    <property type="match status" value="1"/>
</dbReference>
<dbReference type="EMBL" id="JADPIE010000001">
    <property type="protein sequence ID" value="MBF8435885.1"/>
    <property type="molecule type" value="Genomic_DNA"/>
</dbReference>
<dbReference type="PANTHER" id="PTHR45228:SF1">
    <property type="entry name" value="CYCLIC DI-GMP PHOSPHODIESTERASE TM_0186"/>
    <property type="match status" value="1"/>
</dbReference>
<feature type="domain" description="GGDEF" evidence="3">
    <location>
        <begin position="412"/>
        <end position="545"/>
    </location>
</feature>
<evidence type="ECO:0000259" key="3">
    <source>
        <dbReference type="PROSITE" id="PS50887"/>
    </source>
</evidence>
<evidence type="ECO:0000259" key="4">
    <source>
        <dbReference type="PROSITE" id="PS51832"/>
    </source>
</evidence>
<dbReference type="InterPro" id="IPR037522">
    <property type="entry name" value="HD_GYP_dom"/>
</dbReference>